<dbReference type="GeneID" id="30980343"/>
<evidence type="ECO:0000313" key="2">
    <source>
        <dbReference type="Proteomes" id="UP000094285"/>
    </source>
</evidence>
<gene>
    <name evidence="1" type="ORF">CANTADRAFT_116476</name>
</gene>
<dbReference type="EMBL" id="KV453909">
    <property type="protein sequence ID" value="ODV81666.1"/>
    <property type="molecule type" value="Genomic_DNA"/>
</dbReference>
<name>A0A1E4SQ85_9ASCO</name>
<evidence type="ECO:0000313" key="1">
    <source>
        <dbReference type="EMBL" id="ODV81666.1"/>
    </source>
</evidence>
<dbReference type="Proteomes" id="UP000094285">
    <property type="component" value="Unassembled WGS sequence"/>
</dbReference>
<organism evidence="1 2">
    <name type="scientific">Suhomyces tanzawaensis NRRL Y-17324</name>
    <dbReference type="NCBI Taxonomy" id="984487"/>
    <lineage>
        <taxon>Eukaryota</taxon>
        <taxon>Fungi</taxon>
        <taxon>Dikarya</taxon>
        <taxon>Ascomycota</taxon>
        <taxon>Saccharomycotina</taxon>
        <taxon>Pichiomycetes</taxon>
        <taxon>Debaryomycetaceae</taxon>
        <taxon>Suhomyces</taxon>
    </lineage>
</organism>
<sequence>MCAWTVRQVGAVGSLKVGEQMGRWVGEWRGSDWVSGVSAMGAVWMLLRESGSSIAGMSRGGSPRQSVFRCDWAQARFMSGFTGGLCGIQAGPLRSSPDFPPDLP</sequence>
<dbReference type="AlphaFoldDB" id="A0A1E4SQ85"/>
<proteinExistence type="predicted"/>
<protein>
    <submittedName>
        <fullName evidence="1">Uncharacterized protein</fullName>
    </submittedName>
</protein>
<dbReference type="RefSeq" id="XP_020066788.1">
    <property type="nucleotide sequence ID" value="XM_020206206.1"/>
</dbReference>
<accession>A0A1E4SQ85</accession>
<reference evidence="2" key="1">
    <citation type="submission" date="2016-05" db="EMBL/GenBank/DDBJ databases">
        <title>Comparative genomics of biotechnologically important yeasts.</title>
        <authorList>
            <consortium name="DOE Joint Genome Institute"/>
            <person name="Riley R."/>
            <person name="Haridas S."/>
            <person name="Wolfe K.H."/>
            <person name="Lopes M.R."/>
            <person name="Hittinger C.T."/>
            <person name="Goker M."/>
            <person name="Salamov A."/>
            <person name="Wisecaver J."/>
            <person name="Long T.M."/>
            <person name="Aerts A.L."/>
            <person name="Barry K."/>
            <person name="Choi C."/>
            <person name="Clum A."/>
            <person name="Coughlan A.Y."/>
            <person name="Deshpande S."/>
            <person name="Douglass A.P."/>
            <person name="Hanson S.J."/>
            <person name="Klenk H.-P."/>
            <person name="Labutti K."/>
            <person name="Lapidus A."/>
            <person name="Lindquist E."/>
            <person name="Lipzen A."/>
            <person name="Meier-Kolthoff J.P."/>
            <person name="Ohm R.A."/>
            <person name="Otillar R.P."/>
            <person name="Pangilinan J."/>
            <person name="Peng Y."/>
            <person name="Rokas A."/>
            <person name="Rosa C.A."/>
            <person name="Scheuner C."/>
            <person name="Sibirny A.A."/>
            <person name="Slot J.C."/>
            <person name="Stielow J.B."/>
            <person name="Sun H."/>
            <person name="Kurtzman C.P."/>
            <person name="Blackwell M."/>
            <person name="Grigoriev I.V."/>
            <person name="Jeffries T.W."/>
        </authorList>
    </citation>
    <scope>NUCLEOTIDE SEQUENCE [LARGE SCALE GENOMIC DNA]</scope>
    <source>
        <strain evidence="2">NRRL Y-17324</strain>
    </source>
</reference>
<keyword evidence="2" id="KW-1185">Reference proteome</keyword>